<proteinExistence type="predicted"/>
<protein>
    <recommendedName>
        <fullName evidence="2">MaoC like domain protein</fullName>
    </recommendedName>
</protein>
<dbReference type="RefSeq" id="WP_021841002.1">
    <property type="nucleotide sequence ID" value="NZ_CACRUX010000055.1"/>
</dbReference>
<organism evidence="1">
    <name type="scientific">Veillonella ratti</name>
    <dbReference type="NCBI Taxonomy" id="103892"/>
    <lineage>
        <taxon>Bacteria</taxon>
        <taxon>Bacillati</taxon>
        <taxon>Bacillota</taxon>
        <taxon>Negativicutes</taxon>
        <taxon>Veillonellales</taxon>
        <taxon>Veillonellaceae</taxon>
        <taxon>Veillonella</taxon>
    </lineage>
</organism>
<dbReference type="AlphaFoldDB" id="A0A6N3D7N3"/>
<evidence type="ECO:0008006" key="2">
    <source>
        <dbReference type="Google" id="ProtNLM"/>
    </source>
</evidence>
<evidence type="ECO:0000313" key="1">
    <source>
        <dbReference type="EMBL" id="VYU24345.1"/>
    </source>
</evidence>
<name>A0A6N3D7N3_9FIRM</name>
<accession>A0A6N3D7N3</accession>
<dbReference type="Gene3D" id="3.10.129.10">
    <property type="entry name" value="Hotdog Thioesterase"/>
    <property type="match status" value="1"/>
</dbReference>
<reference evidence="1" key="1">
    <citation type="submission" date="2019-11" db="EMBL/GenBank/DDBJ databases">
        <authorList>
            <person name="Feng L."/>
        </authorList>
    </citation>
    <scope>NUCLEOTIDE SEQUENCE</scope>
    <source>
        <strain evidence="1">VrattiLFYP33</strain>
    </source>
</reference>
<dbReference type="InterPro" id="IPR029069">
    <property type="entry name" value="HotDog_dom_sf"/>
</dbReference>
<sequence>MRELFKAMIEADKELPRSMVIAQLKWQRLAEPAEHTEVRQNGEWYETELVRGNEALTVLLKVLTPDSIPVKPKPAKADYQIPTDVVPWRAFNRSEILEFVTDVEDHNSIHQQENAIVSGCQILEAMAAYLAETVGTDVTAVKIRFRRPTFVDETIVLQRSGRTIQGFTAHRPVFTCSYK</sequence>
<dbReference type="EMBL" id="CACRUX010000055">
    <property type="protein sequence ID" value="VYU24345.1"/>
    <property type="molecule type" value="Genomic_DNA"/>
</dbReference>
<dbReference type="SUPFAM" id="SSF54637">
    <property type="entry name" value="Thioesterase/thiol ester dehydrase-isomerase"/>
    <property type="match status" value="1"/>
</dbReference>
<gene>
    <name evidence="1" type="ORF">VRLFYP33_01533</name>
</gene>